<protein>
    <submittedName>
        <fullName evidence="1">Uncharacterized protein</fullName>
    </submittedName>
</protein>
<name>A0AAD6RU39_9ROSI</name>
<dbReference type="EMBL" id="JAQIZT010000001">
    <property type="protein sequence ID" value="KAJ7014756.1"/>
    <property type="molecule type" value="Genomic_DNA"/>
</dbReference>
<organism evidence="1 2">
    <name type="scientific">Populus alba x Populus x berolinensis</name>
    <dbReference type="NCBI Taxonomy" id="444605"/>
    <lineage>
        <taxon>Eukaryota</taxon>
        <taxon>Viridiplantae</taxon>
        <taxon>Streptophyta</taxon>
        <taxon>Embryophyta</taxon>
        <taxon>Tracheophyta</taxon>
        <taxon>Spermatophyta</taxon>
        <taxon>Magnoliopsida</taxon>
        <taxon>eudicotyledons</taxon>
        <taxon>Gunneridae</taxon>
        <taxon>Pentapetalae</taxon>
        <taxon>rosids</taxon>
        <taxon>fabids</taxon>
        <taxon>Malpighiales</taxon>
        <taxon>Salicaceae</taxon>
        <taxon>Saliceae</taxon>
        <taxon>Populus</taxon>
    </lineage>
</organism>
<proteinExistence type="predicted"/>
<evidence type="ECO:0000313" key="1">
    <source>
        <dbReference type="EMBL" id="KAJ7014756.1"/>
    </source>
</evidence>
<reference evidence="1 2" key="1">
    <citation type="journal article" date="2023" name="Mol. Ecol. Resour.">
        <title>Chromosome-level genome assembly of a triploid poplar Populus alba 'Berolinensis'.</title>
        <authorList>
            <person name="Chen S."/>
            <person name="Yu Y."/>
            <person name="Wang X."/>
            <person name="Wang S."/>
            <person name="Zhang T."/>
            <person name="Zhou Y."/>
            <person name="He R."/>
            <person name="Meng N."/>
            <person name="Wang Y."/>
            <person name="Liu W."/>
            <person name="Liu Z."/>
            <person name="Liu J."/>
            <person name="Guo Q."/>
            <person name="Huang H."/>
            <person name="Sederoff R.R."/>
            <person name="Wang G."/>
            <person name="Qu G."/>
            <person name="Chen S."/>
        </authorList>
    </citation>
    <scope>NUCLEOTIDE SEQUENCE [LARGE SCALE GENOMIC DNA]</scope>
    <source>
        <strain evidence="1">SC-2020</strain>
    </source>
</reference>
<accession>A0AAD6RU39</accession>
<gene>
    <name evidence="1" type="ORF">NC653_004147</name>
</gene>
<dbReference type="Proteomes" id="UP001164929">
    <property type="component" value="Chromosome 1"/>
</dbReference>
<comment type="caution">
    <text evidence="1">The sequence shown here is derived from an EMBL/GenBank/DDBJ whole genome shotgun (WGS) entry which is preliminary data.</text>
</comment>
<keyword evidence="2" id="KW-1185">Reference proteome</keyword>
<evidence type="ECO:0000313" key="2">
    <source>
        <dbReference type="Proteomes" id="UP001164929"/>
    </source>
</evidence>
<sequence length="95" mass="10585">MCNRNRAIDLDFSFATETEIGKVKCKEHYLGHCVSSSSEKGVYHGNRSVADGRDLHSATHIGDGLCERMERVYCGCVSHTVKSRGEGLIFCFEQL</sequence>
<dbReference type="AlphaFoldDB" id="A0AAD6RU39"/>